<sequence length="94" mass="11960">MTETLDRVKTRSYSRIFWLLRFRFSKIIFFFFQCFLTWFTNFSSFSPVFPQKYFYFLYLLRQFSFSKNLYSFIYWLLFFGQIQFSFFFLFFCST</sequence>
<keyword evidence="2" id="KW-1185">Reference proteome</keyword>
<name>A0ACB1A4E4_MELEN</name>
<dbReference type="Proteomes" id="UP001497535">
    <property type="component" value="Unassembled WGS sequence"/>
</dbReference>
<reference evidence="1" key="1">
    <citation type="submission" date="2023-11" db="EMBL/GenBank/DDBJ databases">
        <authorList>
            <person name="Poullet M."/>
        </authorList>
    </citation>
    <scope>NUCLEOTIDE SEQUENCE</scope>
    <source>
        <strain evidence="1">E1834</strain>
    </source>
</reference>
<gene>
    <name evidence="1" type="ORF">MENTE1834_LOCUS33505</name>
</gene>
<evidence type="ECO:0000313" key="1">
    <source>
        <dbReference type="EMBL" id="CAK5086023.1"/>
    </source>
</evidence>
<comment type="caution">
    <text evidence="1">The sequence shown here is derived from an EMBL/GenBank/DDBJ whole genome shotgun (WGS) entry which is preliminary data.</text>
</comment>
<proteinExistence type="predicted"/>
<accession>A0ACB1A4E4</accession>
<dbReference type="EMBL" id="CAVMJV010000059">
    <property type="protein sequence ID" value="CAK5086023.1"/>
    <property type="molecule type" value="Genomic_DNA"/>
</dbReference>
<organism evidence="1 2">
    <name type="scientific">Meloidogyne enterolobii</name>
    <name type="common">Root-knot nematode worm</name>
    <name type="synonym">Meloidogyne mayaguensis</name>
    <dbReference type="NCBI Taxonomy" id="390850"/>
    <lineage>
        <taxon>Eukaryota</taxon>
        <taxon>Metazoa</taxon>
        <taxon>Ecdysozoa</taxon>
        <taxon>Nematoda</taxon>
        <taxon>Chromadorea</taxon>
        <taxon>Rhabditida</taxon>
        <taxon>Tylenchina</taxon>
        <taxon>Tylenchomorpha</taxon>
        <taxon>Tylenchoidea</taxon>
        <taxon>Meloidogynidae</taxon>
        <taxon>Meloidogyninae</taxon>
        <taxon>Meloidogyne</taxon>
    </lineage>
</organism>
<protein>
    <submittedName>
        <fullName evidence="1">Uncharacterized protein</fullName>
    </submittedName>
</protein>
<evidence type="ECO:0000313" key="2">
    <source>
        <dbReference type="Proteomes" id="UP001497535"/>
    </source>
</evidence>